<keyword evidence="4" id="KW-1133">Transmembrane helix</keyword>
<reference evidence="6" key="1">
    <citation type="journal article" date="2006" name="Mar. Ecol. Prog. Ser.">
        <title>Gene diversity and organization in rbcL-containing genome fragments from uncultivated Synechococcus in the Gulf of Mexico.</title>
        <authorList>
            <person name="John D.E."/>
            <person name="Wawrik B."/>
            <person name="Tabita F.R."/>
            <person name="Paul J.H."/>
        </authorList>
    </citation>
    <scope>NUCLEOTIDE SEQUENCE</scope>
</reference>
<protein>
    <submittedName>
        <fullName evidence="6">Possible fatty acid desaturase</fullName>
    </submittedName>
</protein>
<keyword evidence="4" id="KW-0472">Membrane</keyword>
<dbReference type="AlphaFoldDB" id="Q0QKU9"/>
<dbReference type="PANTHER" id="PTHR19353">
    <property type="entry name" value="FATTY ACID DESATURASE 2"/>
    <property type="match status" value="1"/>
</dbReference>
<proteinExistence type="inferred from homology"/>
<organism evidence="6">
    <name type="scientific">uncultured marine type-A Synechococcus GOM 3M9</name>
    <dbReference type="NCBI Taxonomy" id="364149"/>
    <lineage>
        <taxon>Bacteria</taxon>
        <taxon>Bacillati</taxon>
        <taxon>Cyanobacteriota</taxon>
        <taxon>Cyanophyceae</taxon>
        <taxon>Synechococcales</taxon>
        <taxon>Synechococcaceae</taxon>
        <taxon>Synechococcus</taxon>
        <taxon>environmental samples</taxon>
    </lineage>
</organism>
<comment type="cofactor">
    <cofactor evidence="1">
        <name>Fe(2+)</name>
        <dbReference type="ChEBI" id="CHEBI:29033"/>
    </cofactor>
</comment>
<dbReference type="GO" id="GO:0016020">
    <property type="term" value="C:membrane"/>
    <property type="evidence" value="ECO:0007669"/>
    <property type="project" value="TreeGrafter"/>
</dbReference>
<dbReference type="GO" id="GO:0006629">
    <property type="term" value="P:lipid metabolic process"/>
    <property type="evidence" value="ECO:0007669"/>
    <property type="project" value="InterPro"/>
</dbReference>
<feature type="domain" description="Fatty acid desaturase" evidence="5">
    <location>
        <begin position="68"/>
        <end position="343"/>
    </location>
</feature>
<dbReference type="CDD" id="cd03507">
    <property type="entry name" value="Delta12-FADS-like"/>
    <property type="match status" value="1"/>
</dbReference>
<evidence type="ECO:0000256" key="4">
    <source>
        <dbReference type="SAM" id="Phobius"/>
    </source>
</evidence>
<feature type="transmembrane region" description="Helical" evidence="4">
    <location>
        <begin position="250"/>
        <end position="273"/>
    </location>
</feature>
<evidence type="ECO:0000313" key="6">
    <source>
        <dbReference type="EMBL" id="ABD96230.1"/>
    </source>
</evidence>
<keyword evidence="3" id="KW-0408">Iron</keyword>
<evidence type="ECO:0000256" key="2">
    <source>
        <dbReference type="ARBA" id="ARBA00008749"/>
    </source>
</evidence>
<feature type="transmembrane region" description="Helical" evidence="4">
    <location>
        <begin position="169"/>
        <end position="190"/>
    </location>
</feature>
<sequence length="379" mass="43285">MTSAATSSLSSRPLRRIDLTIKPYMESDDGIAIWQIASTVIPLILCCIAIGNLTNHLTTASVIFTPILFALIVLFLSRSFSLMHDCGHHSLFRSKAANRIAAFLLSIVHAMPHHPWSRGHAFHHQHNGNWNRYRGPSALTTLREYETKNKSSQFTYQLLRHPLTLLPGGFYYLVIKPRVALLFGFIELIAKAFADAPRKIPAGQAFNPWLYIKNHKSSFFYTKEEVYDTIANSICVALAWWWIGSAIGHWHFWFLYASIMSVSAAIMIAVFFVQHNFPGSYASGEEGWSYFKGAIEGSSFLIMPPVLNWFTADIAYHHVHHLSERIPNYRLRTCHEENRNNFDNVTRLQLHQLWKCFSLILWDEDSSQLASVKTAVPMD</sequence>
<dbReference type="EMBL" id="DQ325538">
    <property type="protein sequence ID" value="ABD96230.1"/>
    <property type="molecule type" value="Genomic_DNA"/>
</dbReference>
<evidence type="ECO:0000256" key="1">
    <source>
        <dbReference type="ARBA" id="ARBA00001954"/>
    </source>
</evidence>
<accession>Q0QKU9</accession>
<evidence type="ECO:0000256" key="3">
    <source>
        <dbReference type="ARBA" id="ARBA00023004"/>
    </source>
</evidence>
<comment type="similarity">
    <text evidence="2">Belongs to the fatty acid desaturase type 2 family.</text>
</comment>
<feature type="transmembrane region" description="Helical" evidence="4">
    <location>
        <begin position="226"/>
        <end position="244"/>
    </location>
</feature>
<keyword evidence="4" id="KW-0812">Transmembrane</keyword>
<name>Q0QKU9_9SYNE</name>
<dbReference type="Pfam" id="PF00487">
    <property type="entry name" value="FA_desaturase"/>
    <property type="match status" value="1"/>
</dbReference>
<dbReference type="GO" id="GO:0016717">
    <property type="term" value="F:oxidoreductase activity, acting on paired donors, with oxidation of a pair of donors resulting in the reduction of molecular oxygen to two molecules of water"/>
    <property type="evidence" value="ECO:0007669"/>
    <property type="project" value="TreeGrafter"/>
</dbReference>
<dbReference type="PANTHER" id="PTHR19353:SF73">
    <property type="entry name" value="FATTY ACID DESATURASE"/>
    <property type="match status" value="1"/>
</dbReference>
<evidence type="ECO:0000259" key="5">
    <source>
        <dbReference type="Pfam" id="PF00487"/>
    </source>
</evidence>
<dbReference type="InterPro" id="IPR012171">
    <property type="entry name" value="Fatty_acid_desaturase"/>
</dbReference>
<dbReference type="InterPro" id="IPR005804">
    <property type="entry name" value="FA_desaturase_dom"/>
</dbReference>
<feature type="transmembrane region" description="Helical" evidence="4">
    <location>
        <begin position="31"/>
        <end position="51"/>
    </location>
</feature>
<feature type="transmembrane region" description="Helical" evidence="4">
    <location>
        <begin position="57"/>
        <end position="76"/>
    </location>
</feature>